<evidence type="ECO:0000259" key="1">
    <source>
        <dbReference type="Pfam" id="PF07022"/>
    </source>
</evidence>
<name>A0A1V3IPU3_9PAST</name>
<dbReference type="InterPro" id="IPR010744">
    <property type="entry name" value="Phage_CI_N"/>
</dbReference>
<feature type="domain" description="Bacteriophage CI repressor N-terminal" evidence="1">
    <location>
        <begin position="6"/>
        <end position="72"/>
    </location>
</feature>
<organism evidence="2 3">
    <name type="scientific">Rodentibacter trehalosifermentans</name>
    <dbReference type="NCBI Taxonomy" id="1908263"/>
    <lineage>
        <taxon>Bacteria</taxon>
        <taxon>Pseudomonadati</taxon>
        <taxon>Pseudomonadota</taxon>
        <taxon>Gammaproteobacteria</taxon>
        <taxon>Pasteurellales</taxon>
        <taxon>Pasteurellaceae</taxon>
        <taxon>Rodentibacter</taxon>
    </lineage>
</organism>
<evidence type="ECO:0000313" key="2">
    <source>
        <dbReference type="EMBL" id="OOF44285.1"/>
    </source>
</evidence>
<dbReference type="GO" id="GO:0003677">
    <property type="term" value="F:DNA binding"/>
    <property type="evidence" value="ECO:0007669"/>
    <property type="project" value="InterPro"/>
</dbReference>
<dbReference type="Gene3D" id="1.10.260.40">
    <property type="entry name" value="lambda repressor-like DNA-binding domains"/>
    <property type="match status" value="1"/>
</dbReference>
<comment type="caution">
    <text evidence="2">The sequence shown here is derived from an EMBL/GenBank/DDBJ whole genome shotgun (WGS) entry which is preliminary data.</text>
</comment>
<accession>A0A1V3IPU3</accession>
<reference evidence="2 3" key="1">
    <citation type="submission" date="2016-10" db="EMBL/GenBank/DDBJ databases">
        <title>Rodentibacter gen. nov. and new species.</title>
        <authorList>
            <person name="Christensen H."/>
        </authorList>
    </citation>
    <scope>NUCLEOTIDE SEQUENCE [LARGE SCALE GENOMIC DNA]</scope>
    <source>
        <strain evidence="2 3">H1983213011</strain>
    </source>
</reference>
<protein>
    <submittedName>
        <fullName evidence="2">Repressor protein</fullName>
    </submittedName>
</protein>
<evidence type="ECO:0000313" key="3">
    <source>
        <dbReference type="Proteomes" id="UP000188728"/>
    </source>
</evidence>
<dbReference type="InterPro" id="IPR010982">
    <property type="entry name" value="Lambda_DNA-bd_dom_sf"/>
</dbReference>
<dbReference type="Pfam" id="PF07022">
    <property type="entry name" value="Phage_CI_repr"/>
    <property type="match status" value="1"/>
</dbReference>
<gene>
    <name evidence="2" type="ORF">BKK51_09280</name>
</gene>
<proteinExistence type="predicted"/>
<dbReference type="Proteomes" id="UP000188728">
    <property type="component" value="Unassembled WGS sequence"/>
</dbReference>
<dbReference type="RefSeq" id="WP_077474393.1">
    <property type="nucleotide sequence ID" value="NZ_MLHK01000055.1"/>
</dbReference>
<dbReference type="AlphaFoldDB" id="A0A1V3IPU3"/>
<dbReference type="GO" id="GO:0045892">
    <property type="term" value="P:negative regulation of DNA-templated transcription"/>
    <property type="evidence" value="ECO:0007669"/>
    <property type="project" value="InterPro"/>
</dbReference>
<dbReference type="EMBL" id="MLHK01000055">
    <property type="protein sequence ID" value="OOF44285.1"/>
    <property type="molecule type" value="Genomic_DNA"/>
</dbReference>
<sequence length="176" mass="20624">MKNFTDIVNRLKTELSMTMDKEVAEFLGMSKSAFAERKRRNVFPEEALRLADLKHPDLKLDLEYILTGQDDIHQKIKELDQRSWLKSINEDEIAHEDIAHHVSGVSITPPNANTYVLLNTEETLLLMWFRRSDSKSKKMILDVSKMSCDLSMATMKLNEYTEKERLKYTEKTKRKK</sequence>